<dbReference type="Proteomes" id="UP001447188">
    <property type="component" value="Unassembled WGS sequence"/>
</dbReference>
<feature type="transmembrane region" description="Helical" evidence="1">
    <location>
        <begin position="690"/>
        <end position="723"/>
    </location>
</feature>
<dbReference type="InterPro" id="IPR021840">
    <property type="entry name" value="DUF3433"/>
</dbReference>
<feature type="transmembrane region" description="Helical" evidence="1">
    <location>
        <begin position="647"/>
        <end position="670"/>
    </location>
</feature>
<feature type="transmembrane region" description="Helical" evidence="1">
    <location>
        <begin position="756"/>
        <end position="779"/>
    </location>
</feature>
<protein>
    <submittedName>
        <fullName evidence="2">Uncharacterized protein</fullName>
    </submittedName>
</protein>
<feature type="transmembrane region" description="Helical" evidence="1">
    <location>
        <begin position="1148"/>
        <end position="1165"/>
    </location>
</feature>
<dbReference type="Pfam" id="PF11915">
    <property type="entry name" value="DUF3433"/>
    <property type="match status" value="2"/>
</dbReference>
<feature type="transmembrane region" description="Helical" evidence="1">
    <location>
        <begin position="27"/>
        <end position="47"/>
    </location>
</feature>
<organism evidence="2 3">
    <name type="scientific">Discina gigas</name>
    <dbReference type="NCBI Taxonomy" id="1032678"/>
    <lineage>
        <taxon>Eukaryota</taxon>
        <taxon>Fungi</taxon>
        <taxon>Dikarya</taxon>
        <taxon>Ascomycota</taxon>
        <taxon>Pezizomycotina</taxon>
        <taxon>Pezizomycetes</taxon>
        <taxon>Pezizales</taxon>
        <taxon>Discinaceae</taxon>
        <taxon>Discina</taxon>
    </lineage>
</organism>
<dbReference type="PANTHER" id="PTHR37544:SF3">
    <property type="entry name" value="SPRAY"/>
    <property type="match status" value="1"/>
</dbReference>
<dbReference type="PANTHER" id="PTHR37544">
    <property type="entry name" value="SPRAY-RELATED"/>
    <property type="match status" value="1"/>
</dbReference>
<name>A0ABR3G900_9PEZI</name>
<dbReference type="PROSITE" id="PS51257">
    <property type="entry name" value="PROKAR_LIPOPROTEIN"/>
    <property type="match status" value="1"/>
</dbReference>
<comment type="caution">
    <text evidence="2">The sequence shown here is derived from an EMBL/GenBank/DDBJ whole genome shotgun (WGS) entry which is preliminary data.</text>
</comment>
<keyword evidence="3" id="KW-1185">Reference proteome</keyword>
<proteinExistence type="predicted"/>
<gene>
    <name evidence="2" type="ORF">Q9L58_008816</name>
</gene>
<evidence type="ECO:0000256" key="1">
    <source>
        <dbReference type="SAM" id="Phobius"/>
    </source>
</evidence>
<feature type="transmembrane region" description="Helical" evidence="1">
    <location>
        <begin position="139"/>
        <end position="163"/>
    </location>
</feature>
<reference evidence="2 3" key="1">
    <citation type="submission" date="2024-02" db="EMBL/GenBank/DDBJ databases">
        <title>Discinaceae phylogenomics.</title>
        <authorList>
            <person name="Dirks A.C."/>
            <person name="James T.Y."/>
        </authorList>
    </citation>
    <scope>NUCLEOTIDE SEQUENCE [LARGE SCALE GENOMIC DNA]</scope>
    <source>
        <strain evidence="2 3">ACD0624</strain>
    </source>
</reference>
<feature type="transmembrane region" description="Helical" evidence="1">
    <location>
        <begin position="530"/>
        <end position="551"/>
    </location>
</feature>
<accession>A0ABR3G900</accession>
<sequence length="1239" mass="135168">MKYSPVRSRPATDRPPGTWRPWPLQPLFFACFTILCLLLCILIELVVRGCSDDGCHVFGGLSSVKLSRRTNFAYNQLPLVITVSLGLLWAVAHHDVIRLEPYFRLSVPGGTTAADSIFLEYSYDFGPFIPYYSMIVKHYVVLLSSCVLLLISFVVVPLMAGIFNDTTLERLVLGDGYRATIPLPGAVDMSTSFTYYAYNHAWHQTQLPAFTNLDPPYAVLPVLNTTELNVGDDTWSADTTLFEAALTCETAGNITFSDGAEMTGIITSQTGGHKAKLCDQIWTDRENSDCNAYVTFVTPWTSIALRVSQGNGSSVFMFAWAAGADPKTQFPGSPPPINITAIFCSTHYFSQPVRANFTVPGGEIVHVDRTDVGGRSPFIEVTQFEQIINAEFDVAEILEGYRNAAGDLVELGYTPTLVPNTDSQLRQRLGIRPASLNHYFSIPEGAADLTSHSVVYMDNVHGLQAVVLSDRTLDNLAELLDPKRLAAAYERTIQSLFALAVTVEIADSHIPESVAVMRHLFTRGFVVSQFAARATQLSLAVVMLILIVLAVKIAGRPCNLDGEPNSLAEALRLLAVSPELCAKLENSEFHTQMEILEVFNKDEARYILDLVPEQGPMVRAVGVTDNSRLLATASSEPPTQYQWPLRIITGVGFVSCFVIVALAVGLAFVFSISPAGLQTFAPVNSPLYRFLFSIFPTVLGMAVEPILLSIATCHCMLAPYIALKPGPASASQSLTVDFDKSPPHFQLFRATGTGNIALAGLSTVLLLSKILAVAMGGLFSPTTTCLNLTTEVYTYGTPRIHGLFTEPAQEMYFTLKEQFSGTLAQDLSGIIAVPRLNWTAPGYYVLPVLPVNSAGVEEYQVSTIGIGVDITCSVIPAEDISFVCEDSGAGGTSPCTDVLTEDATKKVVIVDDPCWEHMVANNPRGQHGGLNAQSASPSVEYKWSGITTDDMIASSKCPGTLFALWLEQPANPNPTPQTIYLDRPGALVLKCATVDNIVELTATIDKELQVLSSTVVRPLDTSEVAAWYPSPANTTARLSPSFIAVITDGIRRDNSKDTHKLRWFNYLMVINGYNGQSIVQEEPTNITHIPNDTAIAAAFEDVYRRLFAINLKLYIGDIISPGEQLAHTVPAVARIRVDRVKVSHPNSYIAMFILGVIIVVLVVLYSTRKQPDGHVPTSLAKMYALLYASNVKEICRSVDGVDPKERAENLEKLEERYNYGRIPGGIHYGVYCEGVSEKA</sequence>
<keyword evidence="1" id="KW-1133">Transmembrane helix</keyword>
<keyword evidence="1" id="KW-0472">Membrane</keyword>
<dbReference type="EMBL" id="JBBBZM010000176">
    <property type="protein sequence ID" value="KAL0632296.1"/>
    <property type="molecule type" value="Genomic_DNA"/>
</dbReference>
<evidence type="ECO:0000313" key="2">
    <source>
        <dbReference type="EMBL" id="KAL0632296.1"/>
    </source>
</evidence>
<evidence type="ECO:0000313" key="3">
    <source>
        <dbReference type="Proteomes" id="UP001447188"/>
    </source>
</evidence>
<keyword evidence="1" id="KW-0812">Transmembrane</keyword>